<dbReference type="Proteomes" id="UP000072904">
    <property type="component" value="Chromosome 10"/>
</dbReference>
<dbReference type="InterPro" id="IPR002921">
    <property type="entry name" value="Fungal_lipase-type"/>
</dbReference>
<feature type="coiled-coil region" evidence="1">
    <location>
        <begin position="336"/>
        <end position="363"/>
    </location>
</feature>
<dbReference type="PANTHER" id="PTHR45856">
    <property type="entry name" value="ALPHA/BETA-HYDROLASES SUPERFAMILY PROTEIN"/>
    <property type="match status" value="1"/>
</dbReference>
<dbReference type="InterPro" id="IPR029058">
    <property type="entry name" value="AB_hydrolase_fold"/>
</dbReference>
<dbReference type="OMA" id="YHIVEQI"/>
<dbReference type="InterPro" id="IPR051218">
    <property type="entry name" value="Sec_MonoDiacylglyc_Lipase"/>
</dbReference>
<reference evidence="6" key="4">
    <citation type="submission" date="2019-05" db="EMBL/GenBank/DDBJ databases">
        <authorList>
            <consortium name="Pathogen Informatics"/>
        </authorList>
    </citation>
    <scope>NUCLEOTIDE SEQUENCE</scope>
    <source>
        <strain evidence="6">17X</strain>
    </source>
</reference>
<gene>
    <name evidence="6" type="ORF">PY17X_1019000</name>
    <name evidence="5" type="ORF">PYYM_1019000</name>
</gene>
<dbReference type="SUPFAM" id="SSF53474">
    <property type="entry name" value="alpha/beta-Hydrolases"/>
    <property type="match status" value="1"/>
</dbReference>
<feature type="domain" description="Fungal lipase-type" evidence="4">
    <location>
        <begin position="741"/>
        <end position="908"/>
    </location>
</feature>
<keyword evidence="3" id="KW-0812">Transmembrane</keyword>
<dbReference type="AlphaFoldDB" id="A0A077YJ74"/>
<dbReference type="Pfam" id="PF01764">
    <property type="entry name" value="Lipase_3"/>
    <property type="match status" value="1"/>
</dbReference>
<evidence type="ECO:0000313" key="8">
    <source>
        <dbReference type="Proteomes" id="UP000072904"/>
    </source>
</evidence>
<dbReference type="VEuPathDB" id="PlasmoDB:PY17X_1019000"/>
<feature type="compositionally biased region" description="Acidic residues" evidence="2">
    <location>
        <begin position="262"/>
        <end position="276"/>
    </location>
</feature>
<dbReference type="GO" id="GO:0004806">
    <property type="term" value="F:triacylglycerol lipase activity"/>
    <property type="evidence" value="ECO:0007669"/>
    <property type="project" value="UniProtKB-EC"/>
</dbReference>
<dbReference type="EC" id="3.1.1.3" evidence="5"/>
<keyword evidence="3" id="KW-1133">Transmembrane helix</keyword>
<dbReference type="EMBL" id="LM993664">
    <property type="protein sequence ID" value="VTZ78924.1"/>
    <property type="molecule type" value="Genomic_DNA"/>
</dbReference>
<protein>
    <submittedName>
        <fullName evidence="5">Lipase, putative</fullName>
        <ecNumber evidence="5">3.1.1.3</ecNumber>
    </submittedName>
</protein>
<reference evidence="5" key="3">
    <citation type="submission" date="2014-05" db="EMBL/GenBank/DDBJ databases">
        <authorList>
            <person name="Aslett A.Martin."/>
            <person name="De Silva Nishadi"/>
        </authorList>
    </citation>
    <scope>NUCLEOTIDE SEQUENCE</scope>
    <source>
        <strain evidence="5">YM</strain>
    </source>
</reference>
<dbReference type="VEuPathDB" id="PlasmoDB:PYYM_1019000"/>
<organism evidence="5 8">
    <name type="scientific">Plasmodium yoelii</name>
    <dbReference type="NCBI Taxonomy" id="5861"/>
    <lineage>
        <taxon>Eukaryota</taxon>
        <taxon>Sar</taxon>
        <taxon>Alveolata</taxon>
        <taxon>Apicomplexa</taxon>
        <taxon>Aconoidasida</taxon>
        <taxon>Haemosporida</taxon>
        <taxon>Plasmodiidae</taxon>
        <taxon>Plasmodium</taxon>
        <taxon>Plasmodium (Vinckeia)</taxon>
    </lineage>
</organism>
<evidence type="ECO:0000313" key="7">
    <source>
        <dbReference type="Proteomes" id="UP000072874"/>
    </source>
</evidence>
<dbReference type="RefSeq" id="XP_727938.2">
    <property type="nucleotide sequence ID" value="XM_722845.2"/>
</dbReference>
<dbReference type="VEuPathDB" id="PlasmoDB:PY07137"/>
<dbReference type="Proteomes" id="UP000072874">
    <property type="component" value="Chromosome 10"/>
</dbReference>
<evidence type="ECO:0000256" key="3">
    <source>
        <dbReference type="SAM" id="Phobius"/>
    </source>
</evidence>
<dbReference type="GO" id="GO:0006629">
    <property type="term" value="P:lipid metabolic process"/>
    <property type="evidence" value="ECO:0007669"/>
    <property type="project" value="InterPro"/>
</dbReference>
<feature type="compositionally biased region" description="Polar residues" evidence="2">
    <location>
        <begin position="294"/>
        <end position="320"/>
    </location>
</feature>
<evidence type="ECO:0000259" key="4">
    <source>
        <dbReference type="Pfam" id="PF01764"/>
    </source>
</evidence>
<keyword evidence="1" id="KW-0175">Coiled coil</keyword>
<dbReference type="OrthoDB" id="426718at2759"/>
<evidence type="ECO:0000313" key="5">
    <source>
        <dbReference type="EMBL" id="CDU85028.1"/>
    </source>
</evidence>
<feature type="transmembrane region" description="Helical" evidence="3">
    <location>
        <begin position="7"/>
        <end position="26"/>
    </location>
</feature>
<evidence type="ECO:0000256" key="2">
    <source>
        <dbReference type="SAM" id="MobiDB-lite"/>
    </source>
</evidence>
<reference evidence="6" key="2">
    <citation type="submission" date="2014-05" db="EMBL/GenBank/DDBJ databases">
        <authorList>
            <person name="Aslett M.A."/>
            <person name="De Silva N."/>
        </authorList>
    </citation>
    <scope>NUCLEOTIDE SEQUENCE</scope>
    <source>
        <strain evidence="6">17X</strain>
    </source>
</reference>
<accession>A0A077YJ74</accession>
<feature type="region of interest" description="Disordered" evidence="2">
    <location>
        <begin position="294"/>
        <end position="322"/>
    </location>
</feature>
<feature type="region of interest" description="Disordered" evidence="2">
    <location>
        <begin position="254"/>
        <end position="276"/>
    </location>
</feature>
<dbReference type="PANTHER" id="PTHR45856:SF11">
    <property type="entry name" value="FUNGAL LIPASE-LIKE DOMAIN-CONTAINING PROTEIN"/>
    <property type="match status" value="1"/>
</dbReference>
<sequence>MRLSLNLYYFALMHVFTNSFLTYNSFININLFLFDTNLEYINIIKTGIPVFVKQDLLINRKLFSNNDNWDINDNTDNSVNEISTTRINVRKETEIYNINCKNINDEKCGIHAEGNQCMKKNNNCITTLKLKTDKTPNEEAQISDNKIIDTDNTQIKKYVDSDKNIIKEKNEEKIMRKNDENVEMCKINNNENSGVELDTNKNMFDVRSNENCENYENCENCENVSTQKYTQIDDEILKIMDKKNILVIINEEDENKSFHEEDDKEDDEEDDEEDDDELINKHLNEIENIINELSSKNYEQNKSTNSGDSDITDNTSNNLDDINEDEYEFVEGVCELDDINNVYVRYKNDLENYRNKLKENKLDEYYSDIIKSRNLININYENEYMLKMKYHKDYNFPLHNLHIVNEKYIKNNLYNNFVLLNDENNNVSFQEINYYANLSKIDIRPTMFKEFYLKFSLCNGKYLPLGSSFVERVCFLSYHLKQNPHLNKIKITKSKFILYHLFLNVIKAFKILSINKCVKHIKESNLLYIIFILNEEIIKESENEVNIGKCLNNIIERNKEWYEILNFIFTIMFGCSSYLKEHYSLTEEEKNNIFFKDNILDLPIFEYFNKNVIDIFIPRNIELKINIDLFKDISNSSDKNLKLYQTWYFCYLFIHKVYLLNKMWNIIKKWETSNFVPNPWYIDHIGSVLVPHIISLRHIQQNDQKFFRYIDELQMFVSFKRSKKYSIPNYDKNEFHLVEHIVAFQGTSSPFIWLFNLIYELTPYPFLTKGKVHKAYLYIFKKAVKPYLHILKKKILNEIKNTKSKYSKENPYVIIFTGHSFGASMANMSSLYLENILREQGVKTKVNNNIDDIGNDDNDHNSVYIKIYSITFGMPIFYDDKYYEDFEKSAVISNNINVNYDPIPVTMAIPILNGFRDPEENKKFNIIFKVEDLKKLNYDFGNIIFDGDELFNNEKNQPRSITFLFMKYFFKDNIFFELCEQHIYQTHYFFYFVFLTLLSRWANEAKWGTYFLIPFFIFDILSFSHKNVMFMLKENYKKYKKLVLKKTQSIEKQEKKQVAN</sequence>
<dbReference type="Gene3D" id="3.40.50.1820">
    <property type="entry name" value="alpha/beta hydrolase"/>
    <property type="match status" value="1"/>
</dbReference>
<keyword evidence="3" id="KW-0472">Membrane</keyword>
<keyword evidence="5" id="KW-0378">Hydrolase</keyword>
<dbReference type="GeneID" id="3800146"/>
<name>A0A077YJ74_PLAYE</name>
<dbReference type="KEGG" id="pyo:PY17X_1019000"/>
<evidence type="ECO:0000256" key="1">
    <source>
        <dbReference type="SAM" id="Coils"/>
    </source>
</evidence>
<dbReference type="EMBL" id="LK934638">
    <property type="protein sequence ID" value="CDU85028.1"/>
    <property type="molecule type" value="Genomic_DNA"/>
</dbReference>
<reference evidence="7 8" key="1">
    <citation type="journal article" date="2014" name="BMC Biol.">
        <title>A comprehensive evaluation of rodent malaria parasite genomes and gene expression.</title>
        <authorList>
            <person name="Otto T.D."/>
            <person name="Bohme U."/>
            <person name="Jackson A.P."/>
            <person name="Hunt M."/>
            <person name="Franke-Fayard B."/>
            <person name="Hoeijmakers W.A."/>
            <person name="Religa A.A."/>
            <person name="Robertson L."/>
            <person name="Sanders M."/>
            <person name="Ogun S.A."/>
            <person name="Cunningham D."/>
            <person name="Erhart A."/>
            <person name="Billker O."/>
            <person name="Khan S.M."/>
            <person name="Stunnenberg H.G."/>
            <person name="Langhorne J."/>
            <person name="Holder A.A."/>
            <person name="Waters A.P."/>
            <person name="Newbold C.I."/>
            <person name="Pain A."/>
            <person name="Berriman M."/>
            <person name="Janse C.J."/>
        </authorList>
    </citation>
    <scope>NUCLEOTIDE SEQUENCE [LARGE SCALE GENOMIC DNA]</scope>
    <source>
        <strain evidence="6 7">17X</strain>
        <strain evidence="5 8">YM</strain>
    </source>
</reference>
<dbReference type="VEuPathDB" id="PlasmoDB:Py17XNL_001002242"/>
<evidence type="ECO:0000313" key="6">
    <source>
        <dbReference type="EMBL" id="VTZ78924.1"/>
    </source>
</evidence>
<proteinExistence type="predicted"/>